<dbReference type="EMBL" id="ML210572">
    <property type="protein sequence ID" value="TFK17076.1"/>
    <property type="molecule type" value="Genomic_DNA"/>
</dbReference>
<name>A0A5C3KAF6_COPMA</name>
<evidence type="ECO:0000313" key="2">
    <source>
        <dbReference type="Proteomes" id="UP000307440"/>
    </source>
</evidence>
<evidence type="ECO:0000313" key="1">
    <source>
        <dbReference type="EMBL" id="TFK17076.1"/>
    </source>
</evidence>
<keyword evidence="2" id="KW-1185">Reference proteome</keyword>
<dbReference type="AlphaFoldDB" id="A0A5C3KAF6"/>
<dbReference type="STRING" id="230819.A0A5C3KAF6"/>
<organism evidence="1 2">
    <name type="scientific">Coprinopsis marcescibilis</name>
    <name type="common">Agaric fungus</name>
    <name type="synonym">Psathyrella marcescibilis</name>
    <dbReference type="NCBI Taxonomy" id="230819"/>
    <lineage>
        <taxon>Eukaryota</taxon>
        <taxon>Fungi</taxon>
        <taxon>Dikarya</taxon>
        <taxon>Basidiomycota</taxon>
        <taxon>Agaricomycotina</taxon>
        <taxon>Agaricomycetes</taxon>
        <taxon>Agaricomycetidae</taxon>
        <taxon>Agaricales</taxon>
        <taxon>Agaricineae</taxon>
        <taxon>Psathyrellaceae</taxon>
        <taxon>Coprinopsis</taxon>
    </lineage>
</organism>
<dbReference type="Proteomes" id="UP000307440">
    <property type="component" value="Unassembled WGS sequence"/>
</dbReference>
<protein>
    <submittedName>
        <fullName evidence="1">Uncharacterized protein</fullName>
    </submittedName>
</protein>
<sequence length="159" mass="17946">MAAADVDNFKKSLDPKAKLHHWVVSNNIQTYARKYNPCLGQLSKILKGMAATAIQMENVDDKAFNLKTFLDNQAKGECETITTNMIINNIDTTHLANAATFQFLQTLVNFVPKPAHLQPFLAQYTQDHLHKLEQPTGFKTKISPLALHLPLAHRYSYPK</sequence>
<proteinExistence type="predicted"/>
<dbReference type="OrthoDB" id="3266963at2759"/>
<reference evidence="1 2" key="1">
    <citation type="journal article" date="2019" name="Nat. Ecol. Evol.">
        <title>Megaphylogeny resolves global patterns of mushroom evolution.</title>
        <authorList>
            <person name="Varga T."/>
            <person name="Krizsan K."/>
            <person name="Foldi C."/>
            <person name="Dima B."/>
            <person name="Sanchez-Garcia M."/>
            <person name="Sanchez-Ramirez S."/>
            <person name="Szollosi G.J."/>
            <person name="Szarkandi J.G."/>
            <person name="Papp V."/>
            <person name="Albert L."/>
            <person name="Andreopoulos W."/>
            <person name="Angelini C."/>
            <person name="Antonin V."/>
            <person name="Barry K.W."/>
            <person name="Bougher N.L."/>
            <person name="Buchanan P."/>
            <person name="Buyck B."/>
            <person name="Bense V."/>
            <person name="Catcheside P."/>
            <person name="Chovatia M."/>
            <person name="Cooper J."/>
            <person name="Damon W."/>
            <person name="Desjardin D."/>
            <person name="Finy P."/>
            <person name="Geml J."/>
            <person name="Haridas S."/>
            <person name="Hughes K."/>
            <person name="Justo A."/>
            <person name="Karasinski D."/>
            <person name="Kautmanova I."/>
            <person name="Kiss B."/>
            <person name="Kocsube S."/>
            <person name="Kotiranta H."/>
            <person name="LaButti K.M."/>
            <person name="Lechner B.E."/>
            <person name="Liimatainen K."/>
            <person name="Lipzen A."/>
            <person name="Lukacs Z."/>
            <person name="Mihaltcheva S."/>
            <person name="Morgado L.N."/>
            <person name="Niskanen T."/>
            <person name="Noordeloos M.E."/>
            <person name="Ohm R.A."/>
            <person name="Ortiz-Santana B."/>
            <person name="Ovrebo C."/>
            <person name="Racz N."/>
            <person name="Riley R."/>
            <person name="Savchenko A."/>
            <person name="Shiryaev A."/>
            <person name="Soop K."/>
            <person name="Spirin V."/>
            <person name="Szebenyi C."/>
            <person name="Tomsovsky M."/>
            <person name="Tulloss R.E."/>
            <person name="Uehling J."/>
            <person name="Grigoriev I.V."/>
            <person name="Vagvolgyi C."/>
            <person name="Papp T."/>
            <person name="Martin F.M."/>
            <person name="Miettinen O."/>
            <person name="Hibbett D.S."/>
            <person name="Nagy L.G."/>
        </authorList>
    </citation>
    <scope>NUCLEOTIDE SEQUENCE [LARGE SCALE GENOMIC DNA]</scope>
    <source>
        <strain evidence="1 2">CBS 121175</strain>
    </source>
</reference>
<accession>A0A5C3KAF6</accession>
<gene>
    <name evidence="1" type="ORF">FA15DRAFT_711145</name>
</gene>